<keyword evidence="2" id="KW-1185">Reference proteome</keyword>
<proteinExistence type="predicted"/>
<evidence type="ECO:0000313" key="1">
    <source>
        <dbReference type="EMBL" id="GBP42374.1"/>
    </source>
</evidence>
<dbReference type="Proteomes" id="UP000299102">
    <property type="component" value="Unassembled WGS sequence"/>
</dbReference>
<reference evidence="1 2" key="1">
    <citation type="journal article" date="2019" name="Commun. Biol.">
        <title>The bagworm genome reveals a unique fibroin gene that provides high tensile strength.</title>
        <authorList>
            <person name="Kono N."/>
            <person name="Nakamura H."/>
            <person name="Ohtoshi R."/>
            <person name="Tomita M."/>
            <person name="Numata K."/>
            <person name="Arakawa K."/>
        </authorList>
    </citation>
    <scope>NUCLEOTIDE SEQUENCE [LARGE SCALE GENOMIC DNA]</scope>
</reference>
<dbReference type="EMBL" id="BGZK01000417">
    <property type="protein sequence ID" value="GBP42374.1"/>
    <property type="molecule type" value="Genomic_DNA"/>
</dbReference>
<accession>A0A4C1VWR7</accession>
<protein>
    <submittedName>
        <fullName evidence="1">Uncharacterized protein</fullName>
    </submittedName>
</protein>
<sequence length="94" mass="10815">MNNLQGLTMELEVVEIVLVCTSSLSLNITKPKPDQTLLFYYGMLVLIFRLQHQTLKIAHGKSTSQGNSNKLKQDEDMLFRYGVPVSTFWLLLRR</sequence>
<organism evidence="1 2">
    <name type="scientific">Eumeta variegata</name>
    <name type="common">Bagworm moth</name>
    <name type="synonym">Eumeta japonica</name>
    <dbReference type="NCBI Taxonomy" id="151549"/>
    <lineage>
        <taxon>Eukaryota</taxon>
        <taxon>Metazoa</taxon>
        <taxon>Ecdysozoa</taxon>
        <taxon>Arthropoda</taxon>
        <taxon>Hexapoda</taxon>
        <taxon>Insecta</taxon>
        <taxon>Pterygota</taxon>
        <taxon>Neoptera</taxon>
        <taxon>Endopterygota</taxon>
        <taxon>Lepidoptera</taxon>
        <taxon>Glossata</taxon>
        <taxon>Ditrysia</taxon>
        <taxon>Tineoidea</taxon>
        <taxon>Psychidae</taxon>
        <taxon>Oiketicinae</taxon>
        <taxon>Eumeta</taxon>
    </lineage>
</organism>
<gene>
    <name evidence="1" type="ORF">EVAR_30007_1</name>
</gene>
<dbReference type="AlphaFoldDB" id="A0A4C1VWR7"/>
<name>A0A4C1VWR7_EUMVA</name>
<comment type="caution">
    <text evidence="1">The sequence shown here is derived from an EMBL/GenBank/DDBJ whole genome shotgun (WGS) entry which is preliminary data.</text>
</comment>
<evidence type="ECO:0000313" key="2">
    <source>
        <dbReference type="Proteomes" id="UP000299102"/>
    </source>
</evidence>